<feature type="transmembrane region" description="Helical" evidence="9">
    <location>
        <begin position="583"/>
        <end position="601"/>
    </location>
</feature>
<evidence type="ECO:0000256" key="7">
    <source>
        <dbReference type="ARBA" id="ARBA00023136"/>
    </source>
</evidence>
<dbReference type="PANTHER" id="PTHR11795:SF442">
    <property type="entry name" value="ABC TRANSPORTER ATP-BINDING PROTEIN"/>
    <property type="match status" value="1"/>
</dbReference>
<dbReference type="Proteomes" id="UP000647172">
    <property type="component" value="Unassembled WGS sequence"/>
</dbReference>
<evidence type="ECO:0008006" key="12">
    <source>
        <dbReference type="Google" id="ProtNLM"/>
    </source>
</evidence>
<accession>A0A919JLL9</accession>
<evidence type="ECO:0000256" key="6">
    <source>
        <dbReference type="ARBA" id="ARBA00022989"/>
    </source>
</evidence>
<evidence type="ECO:0000256" key="9">
    <source>
        <dbReference type="SAM" id="Phobius"/>
    </source>
</evidence>
<feature type="transmembrane region" description="Helical" evidence="9">
    <location>
        <begin position="191"/>
        <end position="212"/>
    </location>
</feature>
<keyword evidence="3" id="KW-1003">Cell membrane</keyword>
<dbReference type="GO" id="GO:0005886">
    <property type="term" value="C:plasma membrane"/>
    <property type="evidence" value="ECO:0007669"/>
    <property type="project" value="UniProtKB-SubCell"/>
</dbReference>
<dbReference type="PANTHER" id="PTHR11795">
    <property type="entry name" value="BRANCHED-CHAIN AMINO ACID TRANSPORT SYSTEM PERMEASE PROTEIN LIVH"/>
    <property type="match status" value="1"/>
</dbReference>
<comment type="caution">
    <text evidence="10">The sequence shown here is derived from an EMBL/GenBank/DDBJ whole genome shotgun (WGS) entry which is preliminary data.</text>
</comment>
<feature type="transmembrane region" description="Helical" evidence="9">
    <location>
        <begin position="14"/>
        <end position="40"/>
    </location>
</feature>
<proteinExistence type="inferred from homology"/>
<evidence type="ECO:0000256" key="4">
    <source>
        <dbReference type="ARBA" id="ARBA00022692"/>
    </source>
</evidence>
<keyword evidence="6 9" id="KW-1133">Transmembrane helix</keyword>
<keyword evidence="7 9" id="KW-0472">Membrane</keyword>
<gene>
    <name evidence="10" type="ORF">Ani05nite_50290</name>
</gene>
<dbReference type="GO" id="GO:0006865">
    <property type="term" value="P:amino acid transport"/>
    <property type="evidence" value="ECO:0007669"/>
    <property type="project" value="UniProtKB-KW"/>
</dbReference>
<dbReference type="Pfam" id="PF02653">
    <property type="entry name" value="BPD_transp_2"/>
    <property type="match status" value="2"/>
</dbReference>
<feature type="transmembrane region" description="Helical" evidence="9">
    <location>
        <begin position="60"/>
        <end position="83"/>
    </location>
</feature>
<dbReference type="GO" id="GO:0015658">
    <property type="term" value="F:branched-chain amino acid transmembrane transporter activity"/>
    <property type="evidence" value="ECO:0007669"/>
    <property type="project" value="InterPro"/>
</dbReference>
<dbReference type="RefSeq" id="WP_203772101.1">
    <property type="nucleotide sequence ID" value="NZ_BAAAYJ010000099.1"/>
</dbReference>
<feature type="transmembrane region" description="Helical" evidence="9">
    <location>
        <begin position="547"/>
        <end position="571"/>
    </location>
</feature>
<dbReference type="InterPro" id="IPR052157">
    <property type="entry name" value="BCAA_transport_permease"/>
</dbReference>
<name>A0A919JLL9_9ACTN</name>
<keyword evidence="5" id="KW-0029">Amino-acid transport</keyword>
<comment type="similarity">
    <text evidence="8">Belongs to the binding-protein-dependent transport system permease family. LivHM subfamily.</text>
</comment>
<dbReference type="CDD" id="cd06582">
    <property type="entry name" value="TM_PBP1_LivH_like"/>
    <property type="match status" value="1"/>
</dbReference>
<reference evidence="10" key="1">
    <citation type="submission" date="2021-01" db="EMBL/GenBank/DDBJ databases">
        <title>Whole genome shotgun sequence of Actinoplanes nipponensis NBRC 14063.</title>
        <authorList>
            <person name="Komaki H."/>
            <person name="Tamura T."/>
        </authorList>
    </citation>
    <scope>NUCLEOTIDE SEQUENCE</scope>
    <source>
        <strain evidence="10">NBRC 14063</strain>
    </source>
</reference>
<keyword evidence="2" id="KW-0813">Transport</keyword>
<dbReference type="InterPro" id="IPR001851">
    <property type="entry name" value="ABC_transp_permease"/>
</dbReference>
<comment type="subcellular location">
    <subcellularLocation>
        <location evidence="1">Cell membrane</location>
        <topology evidence="1">Multi-pass membrane protein</topology>
    </subcellularLocation>
</comment>
<evidence type="ECO:0000256" key="8">
    <source>
        <dbReference type="ARBA" id="ARBA00037998"/>
    </source>
</evidence>
<dbReference type="InterPro" id="IPR043428">
    <property type="entry name" value="LivM-like"/>
</dbReference>
<feature type="transmembrane region" description="Helical" evidence="9">
    <location>
        <begin position="95"/>
        <end position="113"/>
    </location>
</feature>
<feature type="transmembrane region" description="Helical" evidence="9">
    <location>
        <begin position="224"/>
        <end position="247"/>
    </location>
</feature>
<keyword evidence="11" id="KW-1185">Reference proteome</keyword>
<sequence>MTAAELAATSIDGVAYGLLLFTVAVGLTLILGVMGVMNLAHGTLYLLGAYLGYALTDGTLLGLIAAVCAALVVGAGGGALLDVLLRPVHDHRRQALVTLGVAFVAVSAFDQAFGGSPLPANPPEILAGSVGLFGHGYPVYRLVFIAVAALIAASLHLLLRHTRTGARLRAVVADPAMAAVTGIRIRVVRIAALAVGGSLAVVAGVLGAPLIGPAPGTDIHVLTLSLIVVVLGGAGNIGSTLAAALFVGQVQTVGVALAPGTASFALFVPVLVLLIVKARRGRAVLASPAATVADRLPPPARAWSTRPGRAAATAGLLILAVSWPVVADRYLVVLAATALIYAILAVSTQLLVGIAGLPSFGQVAYAGVGAYTAALLSLAGHTNAGLQVAFAALTAAAAAALTAPLLLQARGTAFMLVTLMFAGTIALLASQWRGLTGGDEGLQLPAVRLWPGAEPVTQPAYLYWYILAVTALTVGAVLLVARSRLALLLRGLAGHEPRMQALGHRSTLTHTAGYTIAGAVAGIGGALLAALNAYVSPADVGFDTATVVFLAAAIGGTSITGAIAGAFAVIACRDWAANTVGGGPLWLGLLFLAAVYVPQAYRAARRHMAGRTAPSPAVAAGSPA</sequence>
<feature type="transmembrane region" description="Helical" evidence="9">
    <location>
        <begin position="139"/>
        <end position="159"/>
    </location>
</feature>
<evidence type="ECO:0000256" key="2">
    <source>
        <dbReference type="ARBA" id="ARBA00022448"/>
    </source>
</evidence>
<feature type="transmembrane region" description="Helical" evidence="9">
    <location>
        <begin position="462"/>
        <end position="481"/>
    </location>
</feature>
<dbReference type="AlphaFoldDB" id="A0A919JLL9"/>
<organism evidence="10 11">
    <name type="scientific">Actinoplanes nipponensis</name>
    <dbReference type="NCBI Taxonomy" id="135950"/>
    <lineage>
        <taxon>Bacteria</taxon>
        <taxon>Bacillati</taxon>
        <taxon>Actinomycetota</taxon>
        <taxon>Actinomycetes</taxon>
        <taxon>Micromonosporales</taxon>
        <taxon>Micromonosporaceae</taxon>
        <taxon>Actinoplanes</taxon>
    </lineage>
</organism>
<evidence type="ECO:0000313" key="11">
    <source>
        <dbReference type="Proteomes" id="UP000647172"/>
    </source>
</evidence>
<evidence type="ECO:0000256" key="5">
    <source>
        <dbReference type="ARBA" id="ARBA00022970"/>
    </source>
</evidence>
<keyword evidence="4 9" id="KW-0812">Transmembrane</keyword>
<evidence type="ECO:0000256" key="3">
    <source>
        <dbReference type="ARBA" id="ARBA00022475"/>
    </source>
</evidence>
<dbReference type="CDD" id="cd06581">
    <property type="entry name" value="TM_PBP1_LivM_like"/>
    <property type="match status" value="1"/>
</dbReference>
<dbReference type="EMBL" id="BOMQ01000060">
    <property type="protein sequence ID" value="GIE51495.1"/>
    <property type="molecule type" value="Genomic_DNA"/>
</dbReference>
<feature type="transmembrane region" description="Helical" evidence="9">
    <location>
        <begin position="512"/>
        <end position="535"/>
    </location>
</feature>
<feature type="transmembrane region" description="Helical" evidence="9">
    <location>
        <begin position="414"/>
        <end position="432"/>
    </location>
</feature>
<protein>
    <recommendedName>
        <fullName evidence="12">Branched-chain amino acid transport system permease protein</fullName>
    </recommendedName>
</protein>
<feature type="transmembrane region" description="Helical" evidence="9">
    <location>
        <begin position="332"/>
        <end position="356"/>
    </location>
</feature>
<feature type="transmembrane region" description="Helical" evidence="9">
    <location>
        <begin position="386"/>
        <end position="407"/>
    </location>
</feature>
<evidence type="ECO:0000313" key="10">
    <source>
        <dbReference type="EMBL" id="GIE51495.1"/>
    </source>
</evidence>
<evidence type="ECO:0000256" key="1">
    <source>
        <dbReference type="ARBA" id="ARBA00004651"/>
    </source>
</evidence>
<feature type="transmembrane region" description="Helical" evidence="9">
    <location>
        <begin position="310"/>
        <end position="326"/>
    </location>
</feature>
<feature type="transmembrane region" description="Helical" evidence="9">
    <location>
        <begin position="253"/>
        <end position="276"/>
    </location>
</feature>